<comment type="caution">
    <text evidence="1">The sequence shown here is derived from an EMBL/GenBank/DDBJ whole genome shotgun (WGS) entry which is preliminary data.</text>
</comment>
<dbReference type="InterPro" id="IPR011991">
    <property type="entry name" value="ArsR-like_HTH"/>
</dbReference>
<keyword evidence="2" id="KW-1185">Reference proteome</keyword>
<dbReference type="SUPFAM" id="SSF46785">
    <property type="entry name" value="Winged helix' DNA-binding domain"/>
    <property type="match status" value="1"/>
</dbReference>
<sequence length="231" mass="24723">MGKSWSTGRWGTGRWSTVAALVDRSRRALYEYVRRAGHPVTREEAAEAHGMSRNLTAFHLDKLVDAGLLCARYEAPADQPRGRGRAPKVYEPVGDEVAITIPERRYELIAEILADAVVEDSADAVRTAHRHARERGRDLGTRVRAAAGDGNSGGADDIAAALAALGFEPQVEPGRVLLTNCPFHALAGRHPGLVCGLNHAFVAGLVEGGAVTGAQARLDPRPGICCVHIVW</sequence>
<evidence type="ECO:0000313" key="1">
    <source>
        <dbReference type="EMBL" id="NJC73945.1"/>
    </source>
</evidence>
<protein>
    <recommendedName>
        <fullName evidence="3">Transcriptional regulator</fullName>
    </recommendedName>
</protein>
<organism evidence="1 2">
    <name type="scientific">Planosporangium thailandense</name>
    <dbReference type="NCBI Taxonomy" id="765197"/>
    <lineage>
        <taxon>Bacteria</taxon>
        <taxon>Bacillati</taxon>
        <taxon>Actinomycetota</taxon>
        <taxon>Actinomycetes</taxon>
        <taxon>Micromonosporales</taxon>
        <taxon>Micromonosporaceae</taxon>
        <taxon>Planosporangium</taxon>
    </lineage>
</organism>
<dbReference type="Gene3D" id="1.10.10.10">
    <property type="entry name" value="Winged helix-like DNA-binding domain superfamily/Winged helix DNA-binding domain"/>
    <property type="match status" value="1"/>
</dbReference>
<dbReference type="CDD" id="cd00090">
    <property type="entry name" value="HTH_ARSR"/>
    <property type="match status" value="1"/>
</dbReference>
<evidence type="ECO:0008006" key="3">
    <source>
        <dbReference type="Google" id="ProtNLM"/>
    </source>
</evidence>
<proteinExistence type="predicted"/>
<dbReference type="InterPro" id="IPR036390">
    <property type="entry name" value="WH_DNA-bd_sf"/>
</dbReference>
<reference evidence="1 2" key="1">
    <citation type="submission" date="2020-03" db="EMBL/GenBank/DDBJ databases">
        <title>WGS of the type strain of Planosporangium spp.</title>
        <authorList>
            <person name="Thawai C."/>
        </authorList>
    </citation>
    <scope>NUCLEOTIDE SEQUENCE [LARGE SCALE GENOMIC DNA]</scope>
    <source>
        <strain evidence="1 2">TBRC 5610</strain>
    </source>
</reference>
<dbReference type="Proteomes" id="UP000722989">
    <property type="component" value="Unassembled WGS sequence"/>
</dbReference>
<name>A0ABX0Y8U9_9ACTN</name>
<accession>A0ABX0Y8U9</accession>
<evidence type="ECO:0000313" key="2">
    <source>
        <dbReference type="Proteomes" id="UP000722989"/>
    </source>
</evidence>
<dbReference type="EMBL" id="JAATVY010000040">
    <property type="protein sequence ID" value="NJC73945.1"/>
    <property type="molecule type" value="Genomic_DNA"/>
</dbReference>
<gene>
    <name evidence="1" type="ORF">HC031_30155</name>
</gene>
<dbReference type="InterPro" id="IPR036388">
    <property type="entry name" value="WH-like_DNA-bd_sf"/>
</dbReference>